<dbReference type="AlphaFoldDB" id="A0A9D2I2C2"/>
<gene>
    <name evidence="2" type="ORF">H9948_06805</name>
</gene>
<sequence>MRYENTKTGAVIDSPFPIKGELWVPIDNPNQEVTDLSEQELRSLVLEQQTKIDELEATIEELNKSLEVAAESINETDGSQEDDEDEIDLQTLTNKQLEDLAKEQGIELTTADKKNKNTLIAAIIAALD</sequence>
<reference evidence="2" key="2">
    <citation type="submission" date="2021-04" db="EMBL/GenBank/DDBJ databases">
        <authorList>
            <person name="Gilroy R."/>
        </authorList>
    </citation>
    <scope>NUCLEOTIDE SEQUENCE</scope>
    <source>
        <strain evidence="2">CHK171-505</strain>
    </source>
</reference>
<feature type="coiled-coil region" evidence="1">
    <location>
        <begin position="38"/>
        <end position="72"/>
    </location>
</feature>
<keyword evidence="1" id="KW-0175">Coiled coil</keyword>
<reference evidence="2" key="1">
    <citation type="journal article" date="2021" name="PeerJ">
        <title>Extensive microbial diversity within the chicken gut microbiome revealed by metagenomics and culture.</title>
        <authorList>
            <person name="Gilroy R."/>
            <person name="Ravi A."/>
            <person name="Getino M."/>
            <person name="Pursley I."/>
            <person name="Horton D.L."/>
            <person name="Alikhan N.F."/>
            <person name="Baker D."/>
            <person name="Gharbi K."/>
            <person name="Hall N."/>
            <person name="Watson M."/>
            <person name="Adriaenssens E.M."/>
            <person name="Foster-Nyarko E."/>
            <person name="Jarju S."/>
            <person name="Secka A."/>
            <person name="Antonio M."/>
            <person name="Oren A."/>
            <person name="Chaudhuri R.R."/>
            <person name="La Ragione R."/>
            <person name="Hildebrand F."/>
            <person name="Pallen M.J."/>
        </authorList>
    </citation>
    <scope>NUCLEOTIDE SEQUENCE</scope>
    <source>
        <strain evidence="2">CHK171-505</strain>
    </source>
</reference>
<dbReference type="EMBL" id="DWYW01000156">
    <property type="protein sequence ID" value="HJA90484.1"/>
    <property type="molecule type" value="Genomic_DNA"/>
</dbReference>
<dbReference type="Proteomes" id="UP000886856">
    <property type="component" value="Unassembled WGS sequence"/>
</dbReference>
<evidence type="ECO:0000313" key="2">
    <source>
        <dbReference type="EMBL" id="HJA90484.1"/>
    </source>
</evidence>
<evidence type="ECO:0000313" key="3">
    <source>
        <dbReference type="Proteomes" id="UP000886856"/>
    </source>
</evidence>
<proteinExistence type="predicted"/>
<comment type="caution">
    <text evidence="2">The sequence shown here is derived from an EMBL/GenBank/DDBJ whole genome shotgun (WGS) entry which is preliminary data.</text>
</comment>
<protein>
    <submittedName>
        <fullName evidence="2">Uncharacterized protein</fullName>
    </submittedName>
</protein>
<evidence type="ECO:0000256" key="1">
    <source>
        <dbReference type="SAM" id="Coils"/>
    </source>
</evidence>
<organism evidence="2 3">
    <name type="scientific">Candidatus Jeotgalibaca merdavium</name>
    <dbReference type="NCBI Taxonomy" id="2838627"/>
    <lineage>
        <taxon>Bacteria</taxon>
        <taxon>Bacillati</taxon>
        <taxon>Bacillota</taxon>
        <taxon>Bacilli</taxon>
        <taxon>Lactobacillales</taxon>
        <taxon>Carnobacteriaceae</taxon>
        <taxon>Jeotgalibaca</taxon>
    </lineage>
</organism>
<name>A0A9D2I2C2_9LACT</name>
<accession>A0A9D2I2C2</accession>